<feature type="chain" id="PRO_5001519719" evidence="1">
    <location>
        <begin position="23"/>
        <end position="205"/>
    </location>
</feature>
<keyword evidence="1" id="KW-0732">Signal</keyword>
<organism evidence="2">
    <name type="scientific">Amblyomma cajennense</name>
    <name type="common">Cayenne tick</name>
    <name type="synonym">Acarus cajennensis</name>
    <dbReference type="NCBI Taxonomy" id="34607"/>
    <lineage>
        <taxon>Eukaryota</taxon>
        <taxon>Metazoa</taxon>
        <taxon>Ecdysozoa</taxon>
        <taxon>Arthropoda</taxon>
        <taxon>Chelicerata</taxon>
        <taxon>Arachnida</taxon>
        <taxon>Acari</taxon>
        <taxon>Parasitiformes</taxon>
        <taxon>Ixodida</taxon>
        <taxon>Ixodoidea</taxon>
        <taxon>Ixodidae</taxon>
        <taxon>Amblyomminae</taxon>
        <taxon>Amblyomma</taxon>
    </lineage>
</organism>
<dbReference type="AlphaFoldDB" id="A0A023FD09"/>
<feature type="non-terminal residue" evidence="2">
    <location>
        <position position="205"/>
    </location>
</feature>
<protein>
    <submittedName>
        <fullName evidence="2">Putative lipocalin-2 1</fullName>
    </submittedName>
</protein>
<dbReference type="EMBL" id="GBBK01004746">
    <property type="protein sequence ID" value="JAC19736.1"/>
    <property type="molecule type" value="mRNA"/>
</dbReference>
<accession>A0A023FD09</accession>
<evidence type="ECO:0000256" key="1">
    <source>
        <dbReference type="SAM" id="SignalP"/>
    </source>
</evidence>
<evidence type="ECO:0000313" key="2">
    <source>
        <dbReference type="EMBL" id="JAC19736.1"/>
    </source>
</evidence>
<sequence length="205" mass="23283">MSFLICAAAAFVSVLALPQVESFQEDRIDSNVNYLPYQDIVQAFNITPEFYWLYGVKYENHVPFNSSCIYFDIKQLSAEGMNYSINYMNNDTWEKEEYIGTFDKTPAEHDQLPVARNHSNILISMPKKGEDARRYTLIASYKGSSVLGVLNGEKRDGCLVLATDSVARNPSTFYCRIYIGMLAQISFGSLTKFLKRTAEDLKCLV</sequence>
<reference evidence="2" key="1">
    <citation type="submission" date="2014-03" db="EMBL/GenBank/DDBJ databases">
        <title>The sialotranscriptome of Amblyomma triste, Amblyomma parvum and Amblyomma cajennense ticks, uncovered by 454-based RNA-seq.</title>
        <authorList>
            <person name="Garcia G.R."/>
            <person name="Gardinassi L.G."/>
            <person name="Ribeiro J.M."/>
            <person name="Anatriello E."/>
            <person name="Ferreira B.R."/>
            <person name="Moreira H.N."/>
            <person name="Mafra C."/>
            <person name="Olegario M.M."/>
            <person name="Szabo P.J."/>
            <person name="Miranda-Santos I.K."/>
            <person name="Maruyama S.R."/>
        </authorList>
    </citation>
    <scope>NUCLEOTIDE SEQUENCE</scope>
    <source>
        <strain evidence="2">Uberlandia</strain>
        <tissue evidence="2">Salivary glands</tissue>
    </source>
</reference>
<name>A0A023FD09_AMBCJ</name>
<feature type="signal peptide" evidence="1">
    <location>
        <begin position="1"/>
        <end position="22"/>
    </location>
</feature>
<proteinExistence type="evidence at transcript level"/>